<reference evidence="1" key="1">
    <citation type="submission" date="2014-11" db="EMBL/GenBank/DDBJ databases">
        <authorList>
            <person name="Amaro Gonzalez C."/>
        </authorList>
    </citation>
    <scope>NUCLEOTIDE SEQUENCE</scope>
</reference>
<evidence type="ECO:0000313" key="1">
    <source>
        <dbReference type="EMBL" id="JAH88970.1"/>
    </source>
</evidence>
<accession>A0A0E9WHB0</accession>
<dbReference type="EMBL" id="GBXM01019607">
    <property type="protein sequence ID" value="JAH88970.1"/>
    <property type="molecule type" value="Transcribed_RNA"/>
</dbReference>
<name>A0A0E9WHB0_ANGAN</name>
<sequence length="41" mass="4722">MFGRHYTAQPHVCLIVYRRRLTLNLNVLCGHSGLQILGEIQ</sequence>
<proteinExistence type="predicted"/>
<organism evidence="1">
    <name type="scientific">Anguilla anguilla</name>
    <name type="common">European freshwater eel</name>
    <name type="synonym">Muraena anguilla</name>
    <dbReference type="NCBI Taxonomy" id="7936"/>
    <lineage>
        <taxon>Eukaryota</taxon>
        <taxon>Metazoa</taxon>
        <taxon>Chordata</taxon>
        <taxon>Craniata</taxon>
        <taxon>Vertebrata</taxon>
        <taxon>Euteleostomi</taxon>
        <taxon>Actinopterygii</taxon>
        <taxon>Neopterygii</taxon>
        <taxon>Teleostei</taxon>
        <taxon>Anguilliformes</taxon>
        <taxon>Anguillidae</taxon>
        <taxon>Anguilla</taxon>
    </lineage>
</organism>
<dbReference type="AlphaFoldDB" id="A0A0E9WHB0"/>
<reference evidence="1" key="2">
    <citation type="journal article" date="2015" name="Fish Shellfish Immunol.">
        <title>Early steps in the European eel (Anguilla anguilla)-Vibrio vulnificus interaction in the gills: Role of the RtxA13 toxin.</title>
        <authorList>
            <person name="Callol A."/>
            <person name="Pajuelo D."/>
            <person name="Ebbesson L."/>
            <person name="Teles M."/>
            <person name="MacKenzie S."/>
            <person name="Amaro C."/>
        </authorList>
    </citation>
    <scope>NUCLEOTIDE SEQUENCE</scope>
</reference>
<protein>
    <submittedName>
        <fullName evidence="1">Uncharacterized protein</fullName>
    </submittedName>
</protein>